<organism evidence="4 5">
    <name type="scientific">Lagenidium giganteum</name>
    <dbReference type="NCBI Taxonomy" id="4803"/>
    <lineage>
        <taxon>Eukaryota</taxon>
        <taxon>Sar</taxon>
        <taxon>Stramenopiles</taxon>
        <taxon>Oomycota</taxon>
        <taxon>Peronosporomycetes</taxon>
        <taxon>Pythiales</taxon>
        <taxon>Pythiaceae</taxon>
    </lineage>
</organism>
<dbReference type="PROSITE" id="PS00889">
    <property type="entry name" value="CNMP_BINDING_2"/>
    <property type="match status" value="1"/>
</dbReference>
<evidence type="ECO:0000313" key="5">
    <source>
        <dbReference type="Proteomes" id="UP001146120"/>
    </source>
</evidence>
<evidence type="ECO:0000256" key="1">
    <source>
        <dbReference type="SAM" id="Coils"/>
    </source>
</evidence>
<proteinExistence type="predicted"/>
<feature type="compositionally biased region" description="Polar residues" evidence="2">
    <location>
        <begin position="936"/>
        <end position="954"/>
    </location>
</feature>
<feature type="domain" description="Cyclic nucleotide-binding" evidence="3">
    <location>
        <begin position="675"/>
        <end position="764"/>
    </location>
</feature>
<reference evidence="4" key="2">
    <citation type="journal article" date="2023" name="Microbiol Resour">
        <title>Decontamination and Annotation of the Draft Genome Sequence of the Oomycete Lagenidium giganteum ARSEF 373.</title>
        <authorList>
            <person name="Morgan W.R."/>
            <person name="Tartar A."/>
        </authorList>
    </citation>
    <scope>NUCLEOTIDE SEQUENCE</scope>
    <source>
        <strain evidence="4">ARSEF 373</strain>
    </source>
</reference>
<reference evidence="4" key="1">
    <citation type="submission" date="2022-11" db="EMBL/GenBank/DDBJ databases">
        <authorList>
            <person name="Morgan W.R."/>
            <person name="Tartar A."/>
        </authorList>
    </citation>
    <scope>NUCLEOTIDE SEQUENCE</scope>
    <source>
        <strain evidence="4">ARSEF 373</strain>
    </source>
</reference>
<protein>
    <recommendedName>
        <fullName evidence="3">Cyclic nucleotide-binding domain-containing protein</fullName>
    </recommendedName>
</protein>
<dbReference type="GO" id="GO:0005829">
    <property type="term" value="C:cytosol"/>
    <property type="evidence" value="ECO:0007669"/>
    <property type="project" value="TreeGrafter"/>
</dbReference>
<feature type="region of interest" description="Disordered" evidence="2">
    <location>
        <begin position="1"/>
        <end position="81"/>
    </location>
</feature>
<dbReference type="GO" id="GO:0004862">
    <property type="term" value="F:cAMP-dependent protein kinase inhibitor activity"/>
    <property type="evidence" value="ECO:0007669"/>
    <property type="project" value="TreeGrafter"/>
</dbReference>
<keyword evidence="1" id="KW-0175">Coiled coil</keyword>
<feature type="domain" description="Cyclic nucleotide-binding" evidence="3">
    <location>
        <begin position="554"/>
        <end position="651"/>
    </location>
</feature>
<feature type="region of interest" description="Disordered" evidence="2">
    <location>
        <begin position="1664"/>
        <end position="1698"/>
    </location>
</feature>
<dbReference type="Pfam" id="PF00027">
    <property type="entry name" value="cNMP_binding"/>
    <property type="match status" value="2"/>
</dbReference>
<dbReference type="PANTHER" id="PTHR11635:SF166">
    <property type="entry name" value="CYCLIC NUCLEOTIDE-BINDING DOMAIN-CONTAINING PROTEIN"/>
    <property type="match status" value="1"/>
</dbReference>
<feature type="domain" description="Cyclic nucleotide-binding" evidence="3">
    <location>
        <begin position="259"/>
        <end position="400"/>
    </location>
</feature>
<feature type="region of interest" description="Disordered" evidence="2">
    <location>
        <begin position="933"/>
        <end position="954"/>
    </location>
</feature>
<dbReference type="GO" id="GO:0030552">
    <property type="term" value="F:cAMP binding"/>
    <property type="evidence" value="ECO:0007669"/>
    <property type="project" value="TreeGrafter"/>
</dbReference>
<evidence type="ECO:0000256" key="2">
    <source>
        <dbReference type="SAM" id="MobiDB-lite"/>
    </source>
</evidence>
<dbReference type="GO" id="GO:0005952">
    <property type="term" value="C:cAMP-dependent protein kinase complex"/>
    <property type="evidence" value="ECO:0007669"/>
    <property type="project" value="InterPro"/>
</dbReference>
<dbReference type="EMBL" id="DAKRPA010000274">
    <property type="protein sequence ID" value="DAZ94043.1"/>
    <property type="molecule type" value="Genomic_DNA"/>
</dbReference>
<feature type="compositionally biased region" description="Basic and acidic residues" evidence="2">
    <location>
        <begin position="1688"/>
        <end position="1698"/>
    </location>
</feature>
<dbReference type="Gene3D" id="2.60.120.10">
    <property type="entry name" value="Jelly Rolls"/>
    <property type="match status" value="4"/>
</dbReference>
<gene>
    <name evidence="4" type="ORF">N0F65_001474</name>
</gene>
<evidence type="ECO:0000313" key="4">
    <source>
        <dbReference type="EMBL" id="DAZ94043.1"/>
    </source>
</evidence>
<feature type="compositionally biased region" description="Low complexity" evidence="2">
    <location>
        <begin position="36"/>
        <end position="47"/>
    </location>
</feature>
<dbReference type="InterPro" id="IPR018490">
    <property type="entry name" value="cNMP-bd_dom_sf"/>
</dbReference>
<sequence length="1728" mass="191621">MKRKGQRPGTIDTGTGNASGSGSADAPGSDDRSRLPPVGSPGSPHSVRFTAPVGAGNTSPTAAPVPPLQQQVSGLTRTSTVSPRLRPGASVYFGALQNAEAERKRKLVRTVPLLKHLTKEQHCNEDDLVEAFRIVSYLDGDYIYCQGQTERDIYFIEDGRVLITQRKPGATPGRVVARRRSALEAELEQQIAVHQEYEYFGEMAMLQCAPRKHNAVAQGSVVCMALDGDDYQALLGPVLQLLLYRHQLRTHSVLEKNRLLKDFTPQQHQYLLNHTTLVKFEDGDYICRQGEVEDRYYILCEGEAKIVLEEHLPDTAATRSRASSVIAAALRTEQNPEGDDSGVEVVQCMEARGGYTRSSVVAEKNLYQGFGEMGLLEKPRTAHVIAVGSVLTVVITRQAYVGAAQLLSTTIDADAESLLATTLIEEWNLVINARNLHLSNPRVAHYLVTFIKKFKGAYNQKFVGKTMYLDFFRRLHQEPHLTAEFDFIASRITWDSPSSSLSILRPETRRVLTQPPAMRAAADLAFVGRLIEHTAFLDKFEMPPGVDKYKVARQLGKVLEFVHIMKDSYLFRQGKVESKAFVILRGKINIVNEDLNSSNTVRHNEIIATLSAGDSFGELSLVTRLQRSATAMAPCDTDLLVLDRDHLHAVMAALPGVSVRHAMVERAEFLARLSFFKGCDFGQCIRVAHDMQEVMYETRHLFLQEPAHLRTLYIVKSGEIAVFLPQPHSVHAASLTHTIHAAHGHGHGALHVAPPKPALIRVATIGPLEFFGVAIVHANLGQGQALNATAGVSPTTGGTTSAVDLPKTPSSGNQMHQDLSSTVFMCTTRAQVLELSERGWRRLNHGSLQIVRNVLLERHRWHHELLDKQCNPTLYHGDKPWQLLVRGANVTTTGKVEEPRTTQLARHVKDKKAAARGNVVQYFNSPAVRSAIASDDGTQSRAAEVRTPTTASWDWSNSGNRLGGSFLPSSPRKPVASDSLSAFIPIGMPKPSPRRRAPSTPIAAKAAVAAAAVGAQTMATMAATKSHAAYSDPSDDAFQYMWRAGTHRSSAHRTRFELGTCVMAPPPQRTTEASGARAATYWLFKRLVGLQHVAVPETALFDDEGVLEAWLYVPATSVTASPPPVTAHEFVQLRLLRFEARLQELAKCKGKTKGKATTSSSVGGDPVALHWKDVPVALDEIVLDRLVRLLCAREVAIRNPEPDMTVPRKALDGPFCLQQFVAPVEQLRYRCHVRHTRLVELLQMVDGAERTTASMDVSDIDPCEYTRFEDYADDVAMTITADRKDSGNSSIEIIADEDVASTQAVANRPVRAVDHQLRDRALLVLQHLHSQEWLVQELVFEFVVATTSTQPSIVLVGAHRVAAVHFELKVHRTKHKGKHRSTSSSTTHVPTKGAPSHRNYRICRSCRGLDELSLAQELNGCQDALRGVLTKYQTALEQVAVLTSATDRLQHTTNAQLQTLRDQQHEIERLQQALLTKTLEHRGVAKSNTRLQRELNEALAELQSTQQALQRRIDQVHDLNDQRIAAERAQQERDSAERSMWKAKVHEVETQVEQLQKQVTELTANLVKAQQEREEMCAERDELSFRWGFVCRKLTDINEPGVAPPKRVAGGFSCYPTPSTENVTEVVRWLVDYEAKKTVIEAQKQSVQKRLRLKLKLLRALAAPPAHSHAQTARPSSASKKNVKHGSRREYDHVPQPENARETLLSAFRKRTVANVHACHAIEFQFTS</sequence>
<feature type="compositionally biased region" description="Basic residues" evidence="2">
    <location>
        <begin position="1372"/>
        <end position="1381"/>
    </location>
</feature>
<feature type="coiled-coil region" evidence="1">
    <location>
        <begin position="1460"/>
        <end position="1586"/>
    </location>
</feature>
<dbReference type="InterPro" id="IPR000595">
    <property type="entry name" value="cNMP-bd_dom"/>
</dbReference>
<comment type="caution">
    <text evidence="4">The sequence shown here is derived from an EMBL/GenBank/DDBJ whole genome shotgun (WGS) entry which is preliminary data.</text>
</comment>
<dbReference type="InterPro" id="IPR050503">
    <property type="entry name" value="cAMP-dep_PK_reg_su-like"/>
</dbReference>
<accession>A0AAV2YL46</accession>
<dbReference type="CDD" id="cd00038">
    <property type="entry name" value="CAP_ED"/>
    <property type="match status" value="3"/>
</dbReference>
<feature type="compositionally biased region" description="Low complexity" evidence="2">
    <location>
        <begin position="12"/>
        <end position="27"/>
    </location>
</feature>
<feature type="compositionally biased region" description="Polar residues" evidence="2">
    <location>
        <begin position="1669"/>
        <end position="1680"/>
    </location>
</feature>
<dbReference type="PANTHER" id="PTHR11635">
    <property type="entry name" value="CAMP-DEPENDENT PROTEIN KINASE REGULATORY CHAIN"/>
    <property type="match status" value="1"/>
</dbReference>
<dbReference type="SMART" id="SM00100">
    <property type="entry name" value="cNMP"/>
    <property type="match status" value="3"/>
</dbReference>
<dbReference type="SUPFAM" id="SSF51206">
    <property type="entry name" value="cAMP-binding domain-like"/>
    <property type="match status" value="4"/>
</dbReference>
<keyword evidence="5" id="KW-1185">Reference proteome</keyword>
<dbReference type="PROSITE" id="PS50042">
    <property type="entry name" value="CNMP_BINDING_3"/>
    <property type="match status" value="4"/>
</dbReference>
<feature type="region of interest" description="Disordered" evidence="2">
    <location>
        <begin position="1372"/>
        <end position="1396"/>
    </location>
</feature>
<dbReference type="GO" id="GO:0034236">
    <property type="term" value="F:protein kinase A catalytic subunit binding"/>
    <property type="evidence" value="ECO:0007669"/>
    <property type="project" value="TreeGrafter"/>
</dbReference>
<dbReference type="Proteomes" id="UP001146120">
    <property type="component" value="Unassembled WGS sequence"/>
</dbReference>
<name>A0AAV2YL46_9STRA</name>
<feature type="compositionally biased region" description="Polar residues" evidence="2">
    <location>
        <begin position="68"/>
        <end position="81"/>
    </location>
</feature>
<evidence type="ECO:0000259" key="3">
    <source>
        <dbReference type="PROSITE" id="PS50042"/>
    </source>
</evidence>
<dbReference type="InterPro" id="IPR018488">
    <property type="entry name" value="cNMP-bd_CS"/>
</dbReference>
<dbReference type="InterPro" id="IPR014710">
    <property type="entry name" value="RmlC-like_jellyroll"/>
</dbReference>
<feature type="domain" description="Cyclic nucleotide-binding" evidence="3">
    <location>
        <begin position="113"/>
        <end position="237"/>
    </location>
</feature>